<keyword evidence="4" id="KW-1185">Reference proteome</keyword>
<reference evidence="3 4" key="1">
    <citation type="submission" date="2019-09" db="EMBL/GenBank/DDBJ databases">
        <title>A chromosome-level genome assembly of the Chinese tupelo Nyssa sinensis.</title>
        <authorList>
            <person name="Yang X."/>
            <person name="Kang M."/>
            <person name="Yang Y."/>
            <person name="Xiong H."/>
            <person name="Wang M."/>
            <person name="Zhang Z."/>
            <person name="Wang Z."/>
            <person name="Wu H."/>
            <person name="Ma T."/>
            <person name="Liu J."/>
            <person name="Xi Z."/>
        </authorList>
    </citation>
    <scope>NUCLEOTIDE SEQUENCE [LARGE SCALE GENOMIC DNA]</scope>
    <source>
        <strain evidence="3">J267</strain>
        <tissue evidence="3">Leaf</tissue>
    </source>
</reference>
<protein>
    <recommendedName>
        <fullName evidence="5">Phase-change related protein</fullName>
    </recommendedName>
</protein>
<dbReference type="PANTHER" id="PTHR37389:SF16">
    <property type="entry name" value="GLYCINE-RICH CELL WALL STRUCTURAL PROTEIN"/>
    <property type="match status" value="1"/>
</dbReference>
<evidence type="ECO:0008006" key="5">
    <source>
        <dbReference type="Google" id="ProtNLM"/>
    </source>
</evidence>
<organism evidence="3 4">
    <name type="scientific">Nyssa sinensis</name>
    <dbReference type="NCBI Taxonomy" id="561372"/>
    <lineage>
        <taxon>Eukaryota</taxon>
        <taxon>Viridiplantae</taxon>
        <taxon>Streptophyta</taxon>
        <taxon>Embryophyta</taxon>
        <taxon>Tracheophyta</taxon>
        <taxon>Spermatophyta</taxon>
        <taxon>Magnoliopsida</taxon>
        <taxon>eudicotyledons</taxon>
        <taxon>Gunneridae</taxon>
        <taxon>Pentapetalae</taxon>
        <taxon>asterids</taxon>
        <taxon>Cornales</taxon>
        <taxon>Nyssaceae</taxon>
        <taxon>Nyssa</taxon>
    </lineage>
</organism>
<dbReference type="AlphaFoldDB" id="A0A5J5A2R2"/>
<dbReference type="PANTHER" id="PTHR37389">
    <property type="entry name" value="NODULIN-24"/>
    <property type="match status" value="1"/>
</dbReference>
<sequence>MASSKTLLFLGLLFAVVLVISSEVSARELAETAQTQSVEMDNVEDSKFGYGHGHGKEHGHGHGHGHGKPGHGGHPGHGDGETDANQN</sequence>
<feature type="region of interest" description="Disordered" evidence="1">
    <location>
        <begin position="27"/>
        <end position="87"/>
    </location>
</feature>
<evidence type="ECO:0000313" key="3">
    <source>
        <dbReference type="EMBL" id="KAA8523617.1"/>
    </source>
</evidence>
<dbReference type="Proteomes" id="UP000325577">
    <property type="component" value="Linkage Group LG4"/>
</dbReference>
<evidence type="ECO:0000256" key="1">
    <source>
        <dbReference type="SAM" id="MobiDB-lite"/>
    </source>
</evidence>
<dbReference type="InterPro" id="IPR010800">
    <property type="entry name" value="GRP"/>
</dbReference>
<feature type="signal peptide" evidence="2">
    <location>
        <begin position="1"/>
        <end position="26"/>
    </location>
</feature>
<dbReference type="Pfam" id="PF07172">
    <property type="entry name" value="GRP"/>
    <property type="match status" value="1"/>
</dbReference>
<feature type="chain" id="PRO_5023817758" description="Phase-change related protein" evidence="2">
    <location>
        <begin position="27"/>
        <end position="87"/>
    </location>
</feature>
<name>A0A5J5A2R2_9ASTE</name>
<dbReference type="OrthoDB" id="1750625at2759"/>
<gene>
    <name evidence="3" type="ORF">F0562_010040</name>
</gene>
<feature type="compositionally biased region" description="Basic residues" evidence="1">
    <location>
        <begin position="61"/>
        <end position="71"/>
    </location>
</feature>
<proteinExistence type="predicted"/>
<accession>A0A5J5A2R2</accession>
<evidence type="ECO:0000313" key="4">
    <source>
        <dbReference type="Proteomes" id="UP000325577"/>
    </source>
</evidence>
<evidence type="ECO:0000256" key="2">
    <source>
        <dbReference type="SAM" id="SignalP"/>
    </source>
</evidence>
<dbReference type="EMBL" id="CM018047">
    <property type="protein sequence ID" value="KAA8523617.1"/>
    <property type="molecule type" value="Genomic_DNA"/>
</dbReference>
<keyword evidence="2" id="KW-0732">Signal</keyword>